<accession>A0A9J7XXF2</accession>
<dbReference type="InterPro" id="IPR015816">
    <property type="entry name" value="Vitellinogen_b-sht_N"/>
</dbReference>
<keyword evidence="14" id="KW-0443">Lipid metabolism</keyword>
<keyword evidence="13" id="KW-0445">Lipid transport</keyword>
<keyword evidence="10" id="KW-0551">Lipid droplet</keyword>
<dbReference type="Gene3D" id="1.25.10.20">
    <property type="entry name" value="Vitellinogen, superhelical"/>
    <property type="match status" value="1"/>
</dbReference>
<dbReference type="GO" id="GO:0008203">
    <property type="term" value="P:cholesterol metabolic process"/>
    <property type="evidence" value="ECO:0007669"/>
    <property type="project" value="UniProtKB-KW"/>
</dbReference>
<dbReference type="GO" id="GO:0005319">
    <property type="term" value="F:lipid transporter activity"/>
    <property type="evidence" value="ECO:0007669"/>
    <property type="project" value="InterPro"/>
</dbReference>
<dbReference type="InterPro" id="IPR011030">
    <property type="entry name" value="Lipovitellin_superhlx_dom"/>
</dbReference>
<dbReference type="Proteomes" id="UP001108240">
    <property type="component" value="Unplaced"/>
</dbReference>
<keyword evidence="6" id="KW-0162">Chylomicron</keyword>
<feature type="domain" description="Vitellogenin" evidence="20">
    <location>
        <begin position="2"/>
        <end position="605"/>
    </location>
</feature>
<evidence type="ECO:0000256" key="12">
    <source>
        <dbReference type="ARBA" id="ARBA00022729"/>
    </source>
</evidence>
<evidence type="ECO:0000256" key="18">
    <source>
        <dbReference type="ARBA" id="ARBA00023313"/>
    </source>
</evidence>
<evidence type="ECO:0000256" key="7">
    <source>
        <dbReference type="ARBA" id="ARBA00022525"/>
    </source>
</evidence>
<dbReference type="PANTHER" id="PTHR13769:SF1">
    <property type="entry name" value="APOLIPOPROTEIN B-100"/>
    <property type="match status" value="1"/>
</dbReference>
<name>A0A9J7XXF2_CYPCA</name>
<dbReference type="InterPro" id="IPR015819">
    <property type="entry name" value="Lipid_transp_b-sht_shell"/>
</dbReference>
<keyword evidence="18" id="KW-0850">VLDL</keyword>
<keyword evidence="15" id="KW-1207">Sterol metabolism</keyword>
<keyword evidence="12" id="KW-0732">Signal</keyword>
<evidence type="ECO:0000313" key="22">
    <source>
        <dbReference type="Proteomes" id="UP001108240"/>
    </source>
</evidence>
<organism evidence="21 22">
    <name type="scientific">Cyprinus carpio carpio</name>
    <dbReference type="NCBI Taxonomy" id="630221"/>
    <lineage>
        <taxon>Eukaryota</taxon>
        <taxon>Metazoa</taxon>
        <taxon>Chordata</taxon>
        <taxon>Craniata</taxon>
        <taxon>Vertebrata</taxon>
        <taxon>Euteleostomi</taxon>
        <taxon>Actinopterygii</taxon>
        <taxon>Neopterygii</taxon>
        <taxon>Teleostei</taxon>
        <taxon>Ostariophysi</taxon>
        <taxon>Cypriniformes</taxon>
        <taxon>Cyprinidae</taxon>
        <taxon>Cyprininae</taxon>
        <taxon>Cyprinus</taxon>
    </lineage>
</organism>
<keyword evidence="4" id="KW-0813">Transport</keyword>
<evidence type="ECO:0000256" key="14">
    <source>
        <dbReference type="ARBA" id="ARBA00023098"/>
    </source>
</evidence>
<evidence type="ECO:0000256" key="15">
    <source>
        <dbReference type="ARBA" id="ARBA00023166"/>
    </source>
</evidence>
<evidence type="ECO:0000256" key="17">
    <source>
        <dbReference type="ARBA" id="ARBA00023221"/>
    </source>
</evidence>
<comment type="caution">
    <text evidence="19">Lacks conserved residue(s) required for the propagation of feature annotation.</text>
</comment>
<evidence type="ECO:0000256" key="2">
    <source>
        <dbReference type="ARBA" id="ARBA00004502"/>
    </source>
</evidence>
<sequence>IFKIYKKYTYRYEAEIQNMVTGTSPLINGPKISCKVEIDVPVACSFELRTSECSLTEVVRTDANGAPIYAPAAEAQAFQAAIEKNVLKFVVEGETGVTLYPEGDETNILNFKRGIISALIVPVMEKEESKDMVTVHGICATDVKVNSKEDIATDVTLTRDLSGCDSFKTQRSHTSPLAIITGLQYPLSKLIGSTQNCNYKFDNQKKHMTSAMCTEKHIFLPFSYQNTYGISSLVKQILTLEGTSKINDRVFDYRSTNPKHLALEAVEDKAPAQSSEALLFIFRQLKSMNEKKDRQLRASTFHSLVSELRGLEHEVLQQNIIQMVEEDKFLTWQALIQCGTPECGSAMFSILKTFDADSIEVDAAVYALGMMLRPTGLLVKDILEIAQTKKSKPVMYALSNVVRRHFQAEGQLTSEILEVSNFITSILGVDCAGEKDLTYLTLRVIGNMGEAMEAADPTIKTTLLKCMRQPATTLSVQMSAIQAFRRMIVTPDVSAVQKRLAAYLILMKKPEASDLEVVRKILTQDQNVQVKSFVASHVYNIIHSRDPEMKELGKTIVKVMQDDEVLAHSNYTQLSRNYKMDVFIPGSKMQGSIIFDPSSQLPREVMLETTLKTFGYNLDFIEFGMEGKGFEPTVETLFGSNGFFPDSISKAMHWVGGKIPNKINEILQEWVEPLRTEKTKRQVVISINIIREMVQNFNKLAKDLYNQDSPEAIAYLRIMGNELGYIKSTNDLSAIVDRIATYIQAFKYLPITKALMSGDQSIFAHYIFMDNEFSLPTASGFPLKFALSGTFVPGVEGGLRMEPGRGELSFSPAMAVEFVTCMGVHIPKFVVSAVEMHTNMFHESTFNAKITSGGGQIKLSILPPKNTIELFRVSNKLVMVSKTPVTLVPETGDRTAIMNCSPLISGINYCTTILNSRAERNSPYFPLNGESSFVLGIQPTGDITEYTAAFAYELLNEGKEGRQKVDSLKMILKAEGTKATEATATINYNRNKNILMTSFEIPDYDIEAGIKAGVTDSLAKGKKITIDITNKNINQFSLIGHAKLEDMKDGLLETQLIMPSLNTEATLTATMNCAEDLTLELKSNIKLPETNSVQKITLQYDEMKIEMKSYIDSEIQKLMPNAAPLQSSLYQAFDNIMEHKVVKTDMKIRHIYAKLWEAYLIWMDKIASDVPYFQTLRESIPELVIPSLPERVFMNTESIFKYKCNKDHVTFTIPLPLGGKTSEDLRIPPTMATPELLMPQISVMLPSKRFNLPTFSIPSSYDLSMPLLGMVEVSAKMNTNFYDIEAVFSGGNNTVNEPSYITSYKVVANSPVELLAFTVEGSAQIAEITEDIAKFDIISSLKHKLIDARFSLMETAKITDEVKATGNYKIEAFSPLGMQMSLVYTTQALVSSEITGDGSLDGSLNLGPISARTTATQTFLLQPKSTEARAESTFSLNCPNFQILNKIKATAASGELSFELNTDIENDPVQHTTKFNIELNEAKFTIKSDSVTRAYETKLQNQVDFSATIKKVTIRIESQADDNTNRAFSQLTGSLSTQGLELNSDAKINFAANHASNKGTLSFTKDGLTTSCTTSAQISSLIFENIFHGRLASSEVYLKSMYKGDIFDNNFYRHNIAVDIHEFTASLKAENDLKVIGILFSNEAQMKAEPYKMEVTGTLKGISGEEELRHTYEITYVDQTATAKCSTNGKLMGSQMTQSSEFEITGFSTKFSNEVHFNSPSLQLESNILTKAEPFSVNVESSFNSDGALNLYGKHSGQVKSMLLLQAEPKSYSYKHEWKASTSHQLNNGNSIKTNFQHKITSSMLNDHAFDHSLDIFNTPNNMGIALKGTVSTNLLNKASDNQEFGITSALKYEKNSDSHFIYLPFIDKLPFLIEEVKIAMLTIKDRSIDLVDGIDTKYDITSTFKSKGNELSQVIVNFDVDMFLDDVRLFASDMKAVVMEMGKNLQPIKDLIDSLGQKSGIITKINEIINKIDEVLAEYEIEAMVEKIIDEAVDLMKQYELREIMQSAASYLNSLDIKPVFDRIFEQMNELTKLLNTKVKEMMAYDFDTLADEVKQMVTDLIRLPCFGMLHGEIEIKSSEHILKTSAELNNSTDKFTAYLNSQFQTPIDLLAYTFDATAHLIITRMKELSLTETVKANHIAFSLDHEGFMSINGPIAQVSSKTTAKATTEPYRADLVSNAFLSTENVFSGTLETSYIHSVNMPVANIFSEATMIQKTAAQLESGIITLTLGNNGKGKLSVFDYCDEGTHKSNLEILVNVESIKLTFDGDTDSSILKMKQKVDVETRGLTQIKFNVYAETETPFIKRSIAAVKGQIRLKEPMVELSGSHDAELIGRVEGTITNSVNFKVVPFEIIFDTKNKKNTKVMLPLMLSSKVDLQNDMALTLNPSVQQASWTSLARFNQYKFSHYISMANGEKEIQFSASVNGEADFNVVTLPINIPKLTVPFINKGTVYVEKFSLWEDTGLKKILITPQQTFDMDAKFKYVKNPKMFNMQPDSIMIPVMGDLTYDFSVKTAMIIMNTKAEILNQEEIAAQFETQVSSEFGVLNGKTSGSATFNMNSGMKLFTNLIVEHKYFENNYNGVLETNTEVSKAVISNVAKVNLPDVKFMFYHNLTGKTEEGLTVSVSSPSAGLLGLQLQSKSLSHHTGRLFGANPSEDYMDILKVDIAIEDPNRLSFQAQWNKELPGQILLWLKEKVASLKDLKDTVTYFISALYNDISNKYEKLESTTDHCLKELPEILKLNVKKAEELISSIKFQDLGKLSSWISKVFSDAVNSNILKKIAEQTEKTKRIIEDYYKTVKAKAQDIFAEMTLEQLIEDTQAWIESTMTRLEVLMNQIIETLKDDKNIQSYVRLNNTELNIDIHIPFIRDFFSRIISHPCTKTLSS</sequence>
<dbReference type="GO" id="GO:0034361">
    <property type="term" value="C:very-low-density lipoprotein particle"/>
    <property type="evidence" value="ECO:0007669"/>
    <property type="project" value="UniProtKB-KW"/>
</dbReference>
<dbReference type="PANTHER" id="PTHR13769">
    <property type="entry name" value="APOLIPOPROTEIN B"/>
    <property type="match status" value="1"/>
</dbReference>
<dbReference type="InterPro" id="IPR009454">
    <property type="entry name" value="Lipid_transpt_open_b-sht"/>
</dbReference>
<keyword evidence="9" id="KW-0358">Heparin-binding</keyword>
<keyword evidence="5" id="KW-0963">Cytoplasm</keyword>
<evidence type="ECO:0000256" key="4">
    <source>
        <dbReference type="ARBA" id="ARBA00022448"/>
    </source>
</evidence>
<dbReference type="SUPFAM" id="SSF48431">
    <property type="entry name" value="Lipovitellin-phosvitin complex, superhelical domain"/>
    <property type="match status" value="1"/>
</dbReference>
<dbReference type="InterPro" id="IPR052418">
    <property type="entry name" value="Apolipoprotein_B"/>
</dbReference>
<proteinExistence type="predicted"/>
<evidence type="ECO:0000259" key="20">
    <source>
        <dbReference type="PROSITE" id="PS51211"/>
    </source>
</evidence>
<keyword evidence="17" id="KW-0753">Steroid metabolism</keyword>
<keyword evidence="22" id="KW-1185">Reference proteome</keyword>
<dbReference type="Pfam" id="PF01347">
    <property type="entry name" value="Vitellogenin_N"/>
    <property type="match status" value="1"/>
</dbReference>
<evidence type="ECO:0000256" key="6">
    <source>
        <dbReference type="ARBA" id="ARBA00022513"/>
    </source>
</evidence>
<reference evidence="21" key="1">
    <citation type="submission" date="2025-08" db="UniProtKB">
        <authorList>
            <consortium name="Ensembl"/>
        </authorList>
    </citation>
    <scope>IDENTIFICATION</scope>
</reference>
<dbReference type="InterPro" id="IPR001747">
    <property type="entry name" value="Vitellogenin_N"/>
</dbReference>
<comment type="subcellular location">
    <subcellularLocation>
        <location evidence="1">Cytoplasm</location>
    </subcellularLocation>
    <subcellularLocation>
        <location evidence="2">Lipid droplet</location>
    </subcellularLocation>
    <subcellularLocation>
        <location evidence="3">Secreted</location>
    </subcellularLocation>
</comment>
<dbReference type="InterPro" id="IPR015817">
    <property type="entry name" value="Vitellinogen_open_b-sht_sub1"/>
</dbReference>
<evidence type="ECO:0000256" key="9">
    <source>
        <dbReference type="ARBA" id="ARBA00022674"/>
    </source>
</evidence>
<dbReference type="Gene3D" id="2.20.80.10">
    <property type="entry name" value="Lipovitellin-phosvitin complex, chain A, domain 4"/>
    <property type="match status" value="1"/>
</dbReference>
<evidence type="ECO:0000256" key="3">
    <source>
        <dbReference type="ARBA" id="ARBA00004613"/>
    </source>
</evidence>
<evidence type="ECO:0000256" key="16">
    <source>
        <dbReference type="ARBA" id="ARBA00023180"/>
    </source>
</evidence>
<keyword evidence="7" id="KW-0964">Secreted</keyword>
<evidence type="ECO:0000313" key="21">
    <source>
        <dbReference type="Ensembl" id="ENSCCRP00000111296.1"/>
    </source>
</evidence>
<keyword evidence="8" id="KW-0153">Cholesterol metabolism</keyword>
<dbReference type="Gene3D" id="2.30.230.10">
    <property type="entry name" value="Lipovitellin, beta-sheet shell regions, chain A"/>
    <property type="match status" value="1"/>
</dbReference>
<dbReference type="Gene3D" id="2.20.50.20">
    <property type="entry name" value="Lipovitellin. Chain A, domain 3"/>
    <property type="match status" value="1"/>
</dbReference>
<evidence type="ECO:0000256" key="13">
    <source>
        <dbReference type="ARBA" id="ARBA00023055"/>
    </source>
</evidence>
<evidence type="ECO:0000256" key="8">
    <source>
        <dbReference type="ARBA" id="ARBA00022548"/>
    </source>
</evidence>
<dbReference type="GO" id="GO:0005811">
    <property type="term" value="C:lipid droplet"/>
    <property type="evidence" value="ECO:0007669"/>
    <property type="project" value="UniProtKB-SubCell"/>
</dbReference>
<dbReference type="Pfam" id="PF06448">
    <property type="entry name" value="DUF1081"/>
    <property type="match status" value="1"/>
</dbReference>
<reference evidence="21" key="2">
    <citation type="submission" date="2025-09" db="UniProtKB">
        <authorList>
            <consortium name="Ensembl"/>
        </authorList>
    </citation>
    <scope>IDENTIFICATION</scope>
</reference>
<dbReference type="InterPro" id="IPR015255">
    <property type="entry name" value="Vitellinogen_open_b-sht"/>
</dbReference>
<evidence type="ECO:0000256" key="19">
    <source>
        <dbReference type="PROSITE-ProRule" id="PRU00557"/>
    </source>
</evidence>
<dbReference type="GO" id="GO:0005737">
    <property type="term" value="C:cytoplasm"/>
    <property type="evidence" value="ECO:0007669"/>
    <property type="project" value="UniProtKB-SubCell"/>
</dbReference>
<dbReference type="PROSITE" id="PS51211">
    <property type="entry name" value="VITELLOGENIN"/>
    <property type="match status" value="1"/>
</dbReference>
<dbReference type="Ensembl" id="ENSCCRT00000182221.1">
    <property type="protein sequence ID" value="ENSCCRP00000111296.1"/>
    <property type="gene ID" value="ENSCCRG00000072426.1"/>
</dbReference>
<dbReference type="GO" id="GO:0034362">
    <property type="term" value="C:low-density lipoprotein particle"/>
    <property type="evidence" value="ECO:0007669"/>
    <property type="project" value="UniProtKB-KW"/>
</dbReference>
<evidence type="ECO:0000256" key="1">
    <source>
        <dbReference type="ARBA" id="ARBA00004496"/>
    </source>
</evidence>
<keyword evidence="11" id="KW-0427">LDL</keyword>
<evidence type="ECO:0000256" key="10">
    <source>
        <dbReference type="ARBA" id="ARBA00022677"/>
    </source>
</evidence>
<dbReference type="GO" id="GO:0008201">
    <property type="term" value="F:heparin binding"/>
    <property type="evidence" value="ECO:0007669"/>
    <property type="project" value="UniProtKB-KW"/>
</dbReference>
<dbReference type="Pfam" id="PF09172">
    <property type="entry name" value="Vit_open_b-sht"/>
    <property type="match status" value="1"/>
</dbReference>
<keyword evidence="16" id="KW-0325">Glycoprotein</keyword>
<protein>
    <recommendedName>
        <fullName evidence="20">Vitellogenin domain-containing protein</fullName>
    </recommendedName>
</protein>
<dbReference type="SMART" id="SM01169">
    <property type="entry name" value="DUF1943"/>
    <property type="match status" value="1"/>
</dbReference>
<dbReference type="GeneTree" id="ENSGT00590000083139"/>
<dbReference type="GO" id="GO:0042627">
    <property type="term" value="C:chylomicron"/>
    <property type="evidence" value="ECO:0007669"/>
    <property type="project" value="UniProtKB-KW"/>
</dbReference>
<dbReference type="SUPFAM" id="SSF56968">
    <property type="entry name" value="Lipovitellin-phosvitin complex, beta-sheet shell regions"/>
    <property type="match status" value="2"/>
</dbReference>
<evidence type="ECO:0000256" key="5">
    <source>
        <dbReference type="ARBA" id="ARBA00022490"/>
    </source>
</evidence>
<evidence type="ECO:0000256" key="11">
    <source>
        <dbReference type="ARBA" id="ARBA00022710"/>
    </source>
</evidence>
<dbReference type="SMART" id="SM00638">
    <property type="entry name" value="LPD_N"/>
    <property type="match status" value="1"/>
</dbReference>